<dbReference type="EMBL" id="BAABEY010000012">
    <property type="protein sequence ID" value="GAA4435551.1"/>
    <property type="molecule type" value="Genomic_DNA"/>
</dbReference>
<evidence type="ECO:0000256" key="3">
    <source>
        <dbReference type="ARBA" id="ARBA00023163"/>
    </source>
</evidence>
<keyword evidence="2" id="KW-0238">DNA-binding</keyword>
<evidence type="ECO:0000313" key="6">
    <source>
        <dbReference type="Proteomes" id="UP001501508"/>
    </source>
</evidence>
<dbReference type="InterPro" id="IPR009057">
    <property type="entry name" value="Homeodomain-like_sf"/>
</dbReference>
<dbReference type="Proteomes" id="UP001501508">
    <property type="component" value="Unassembled WGS sequence"/>
</dbReference>
<reference evidence="6" key="1">
    <citation type="journal article" date="2019" name="Int. J. Syst. Evol. Microbiol.">
        <title>The Global Catalogue of Microorganisms (GCM) 10K type strain sequencing project: providing services to taxonomists for standard genome sequencing and annotation.</title>
        <authorList>
            <consortium name="The Broad Institute Genomics Platform"/>
            <consortium name="The Broad Institute Genome Sequencing Center for Infectious Disease"/>
            <person name="Wu L."/>
            <person name="Ma J."/>
        </authorList>
    </citation>
    <scope>NUCLEOTIDE SEQUENCE [LARGE SCALE GENOMIC DNA]</scope>
    <source>
        <strain evidence="6">JCM 31920</strain>
    </source>
</reference>
<dbReference type="SUPFAM" id="SSF46689">
    <property type="entry name" value="Homeodomain-like"/>
    <property type="match status" value="1"/>
</dbReference>
<accession>A0ABP8LSA9</accession>
<keyword evidence="3" id="KW-0804">Transcription</keyword>
<dbReference type="SMART" id="SM00342">
    <property type="entry name" value="HTH_ARAC"/>
    <property type="match status" value="1"/>
</dbReference>
<feature type="domain" description="HTH araC/xylS-type" evidence="4">
    <location>
        <begin position="191"/>
        <end position="289"/>
    </location>
</feature>
<dbReference type="InterPro" id="IPR018060">
    <property type="entry name" value="HTH_AraC"/>
</dbReference>
<dbReference type="PANTHER" id="PTHR46796">
    <property type="entry name" value="HTH-TYPE TRANSCRIPTIONAL ACTIVATOR RHAS-RELATED"/>
    <property type="match status" value="1"/>
</dbReference>
<evidence type="ECO:0000259" key="4">
    <source>
        <dbReference type="PROSITE" id="PS01124"/>
    </source>
</evidence>
<dbReference type="PANTHER" id="PTHR46796:SF6">
    <property type="entry name" value="ARAC SUBFAMILY"/>
    <property type="match status" value="1"/>
</dbReference>
<gene>
    <name evidence="5" type="ORF">GCM10023091_12160</name>
</gene>
<evidence type="ECO:0000313" key="5">
    <source>
        <dbReference type="EMBL" id="GAA4435551.1"/>
    </source>
</evidence>
<evidence type="ECO:0000256" key="2">
    <source>
        <dbReference type="ARBA" id="ARBA00023125"/>
    </source>
</evidence>
<evidence type="ECO:0000256" key="1">
    <source>
        <dbReference type="ARBA" id="ARBA00023015"/>
    </source>
</evidence>
<dbReference type="InterPro" id="IPR050204">
    <property type="entry name" value="AraC_XylS_family_regulators"/>
</dbReference>
<organism evidence="5 6">
    <name type="scientific">Ravibacter arvi</name>
    <dbReference type="NCBI Taxonomy" id="2051041"/>
    <lineage>
        <taxon>Bacteria</taxon>
        <taxon>Pseudomonadati</taxon>
        <taxon>Bacteroidota</taxon>
        <taxon>Cytophagia</taxon>
        <taxon>Cytophagales</taxon>
        <taxon>Spirosomataceae</taxon>
        <taxon>Ravibacter</taxon>
    </lineage>
</organism>
<protein>
    <recommendedName>
        <fullName evidence="4">HTH araC/xylS-type domain-containing protein</fullName>
    </recommendedName>
</protein>
<sequence length="290" mass="31949">MDFKEGTHHQITMERLPAEEGGNELGVTISTRSAEANREYRLEVNPQRLVFVYLLEGHARLTSGRHTTQANSGEFVCFAAEKAPVALRFISESGSKVLVLQLDPAAPLFAALTGKAAFSYGAANALSGPLARLIHHCLAAKANTGEYLTGLGATYQALKSCELAVLFLEACMQETFPDKRRNPALSVDKMRQIEQYMRSAPEQDFTLKTLAAHIGSNVTFVKTNFKKVYGQSAFALLTQIRMEKALDLLTHSPLSVEAVALEVGYRHGTHFSAAFKRYYGTLPKKIKSHR</sequence>
<keyword evidence="1" id="KW-0805">Transcription regulation</keyword>
<dbReference type="Gene3D" id="1.10.10.60">
    <property type="entry name" value="Homeodomain-like"/>
    <property type="match status" value="1"/>
</dbReference>
<keyword evidence="6" id="KW-1185">Reference proteome</keyword>
<dbReference type="PROSITE" id="PS00041">
    <property type="entry name" value="HTH_ARAC_FAMILY_1"/>
    <property type="match status" value="1"/>
</dbReference>
<dbReference type="RefSeq" id="WP_345027331.1">
    <property type="nucleotide sequence ID" value="NZ_BAABEY010000012.1"/>
</dbReference>
<dbReference type="InterPro" id="IPR018062">
    <property type="entry name" value="HTH_AraC-typ_CS"/>
</dbReference>
<dbReference type="PROSITE" id="PS01124">
    <property type="entry name" value="HTH_ARAC_FAMILY_2"/>
    <property type="match status" value="1"/>
</dbReference>
<comment type="caution">
    <text evidence="5">The sequence shown here is derived from an EMBL/GenBank/DDBJ whole genome shotgun (WGS) entry which is preliminary data.</text>
</comment>
<dbReference type="Pfam" id="PF12833">
    <property type="entry name" value="HTH_18"/>
    <property type="match status" value="1"/>
</dbReference>
<proteinExistence type="predicted"/>
<name>A0ABP8LSA9_9BACT</name>
<dbReference type="SUPFAM" id="SSF51182">
    <property type="entry name" value="RmlC-like cupins"/>
    <property type="match status" value="1"/>
</dbReference>
<dbReference type="InterPro" id="IPR011051">
    <property type="entry name" value="RmlC_Cupin_sf"/>
</dbReference>